<evidence type="ECO:0000256" key="2">
    <source>
        <dbReference type="SAM" id="SignalP"/>
    </source>
</evidence>
<gene>
    <name evidence="3" type="ORF">MICPUCDRAFT_43752</name>
</gene>
<reference evidence="3 4" key="1">
    <citation type="journal article" date="2009" name="Science">
        <title>Green evolution and dynamic adaptations revealed by genomes of the marine picoeukaryotes Micromonas.</title>
        <authorList>
            <person name="Worden A.Z."/>
            <person name="Lee J.H."/>
            <person name="Mock T."/>
            <person name="Rouze P."/>
            <person name="Simmons M.P."/>
            <person name="Aerts A.L."/>
            <person name="Allen A.E."/>
            <person name="Cuvelier M.L."/>
            <person name="Derelle E."/>
            <person name="Everett M.V."/>
            <person name="Foulon E."/>
            <person name="Grimwood J."/>
            <person name="Gundlach H."/>
            <person name="Henrissat B."/>
            <person name="Napoli C."/>
            <person name="McDonald S.M."/>
            <person name="Parker M.S."/>
            <person name="Rombauts S."/>
            <person name="Salamov A."/>
            <person name="Von Dassow P."/>
            <person name="Badger J.H."/>
            <person name="Coutinho P.M."/>
            <person name="Demir E."/>
            <person name="Dubchak I."/>
            <person name="Gentemann C."/>
            <person name="Eikrem W."/>
            <person name="Gready J.E."/>
            <person name="John U."/>
            <person name="Lanier W."/>
            <person name="Lindquist E.A."/>
            <person name="Lucas S."/>
            <person name="Mayer K.F."/>
            <person name="Moreau H."/>
            <person name="Not F."/>
            <person name="Otillar R."/>
            <person name="Panaud O."/>
            <person name="Pangilinan J."/>
            <person name="Paulsen I."/>
            <person name="Piegu B."/>
            <person name="Poliakov A."/>
            <person name="Robbens S."/>
            <person name="Schmutz J."/>
            <person name="Toulza E."/>
            <person name="Wyss T."/>
            <person name="Zelensky A."/>
            <person name="Zhou K."/>
            <person name="Armbrust E.V."/>
            <person name="Bhattacharya D."/>
            <person name="Goodenough U.W."/>
            <person name="Van de Peer Y."/>
            <person name="Grigoriev I.V."/>
        </authorList>
    </citation>
    <scope>NUCLEOTIDE SEQUENCE [LARGE SCALE GENOMIC DNA]</scope>
    <source>
        <strain evidence="3 4">CCMP1545</strain>
    </source>
</reference>
<dbReference type="AlphaFoldDB" id="C1NAM3"/>
<dbReference type="OrthoDB" id="502233at2759"/>
<name>C1NAM3_MICPC</name>
<dbReference type="EMBL" id="GG663754">
    <property type="protein sequence ID" value="EEH50847.1"/>
    <property type="molecule type" value="Genomic_DNA"/>
</dbReference>
<keyword evidence="4" id="KW-1185">Reference proteome</keyword>
<dbReference type="RefSeq" id="XP_003064989.1">
    <property type="nucleotide sequence ID" value="XM_003064943.1"/>
</dbReference>
<feature type="signal peptide" evidence="2">
    <location>
        <begin position="1"/>
        <end position="22"/>
    </location>
</feature>
<sequence length="589" mass="64048">MGRRAPLAAAVALLSVICATSAQETPLVGAPYEGLSGVVGDVEIVTGDNATYVFNGTHRCVDCANYTLPSSCSNCTAAEFPAFNDTHYCFTCGNREHIETCDGPCARYVFNGTHSCIACSNYTDASTCGDCQEIHTLQTGEVGASPYDAPPGEYLCQPDILEKSDTCVAVAWNDSYVARPHPVIASRALARDGRRRVVDEGGHPITLPMKWFNGDRLAPLGPDEPDLEGSDRDYVLAFEMFAQMRNWAFFDAGMITNEIWDKLHAPLEDCGLETEAALNASFSWATGRQLGRVGILNMLRSPWWHGGDIADQTRHYIDAAQADFLCVVAPELATDAKYETWLYRNQCADIRAALNLAPGYSPPCWYGAYRRFYDDGGRDYPADYDFTIQQPWSQGGHWDEHAKRRGLGYTPVGHKTPPEVTNANAATETRPLGDHTPTGDRGTTQRNDATTPTPTPTPPPPSVAGVPVTDALSTRYPSMPARSAYALWRDATSADGAPAHANDDERMEYLKRACDDVKYAAETYALGGSCVVTASWTVEGFVEGAARGVFLIAEWMRRAFHSVELGDGPVFLDPGDVPSSTFAWSPDAA</sequence>
<evidence type="ECO:0000256" key="1">
    <source>
        <dbReference type="SAM" id="MobiDB-lite"/>
    </source>
</evidence>
<proteinExistence type="predicted"/>
<feature type="chain" id="PRO_5002912421" evidence="2">
    <location>
        <begin position="23"/>
        <end position="589"/>
    </location>
</feature>
<evidence type="ECO:0000313" key="4">
    <source>
        <dbReference type="Proteomes" id="UP000001876"/>
    </source>
</evidence>
<dbReference type="KEGG" id="mpp:MICPUCDRAFT_43752"/>
<protein>
    <submittedName>
        <fullName evidence="3">Predicted protein</fullName>
    </submittedName>
</protein>
<evidence type="ECO:0000313" key="3">
    <source>
        <dbReference type="EMBL" id="EEH50847.1"/>
    </source>
</evidence>
<feature type="compositionally biased region" description="Pro residues" evidence="1">
    <location>
        <begin position="453"/>
        <end position="462"/>
    </location>
</feature>
<accession>C1NAM3</accession>
<dbReference type="Proteomes" id="UP000001876">
    <property type="component" value="Unassembled WGS sequence"/>
</dbReference>
<dbReference type="OMA" id="MPARSAY"/>
<keyword evidence="2" id="KW-0732">Signal</keyword>
<organism evidence="4">
    <name type="scientific">Micromonas pusilla (strain CCMP1545)</name>
    <name type="common">Picoplanktonic green alga</name>
    <dbReference type="NCBI Taxonomy" id="564608"/>
    <lineage>
        <taxon>Eukaryota</taxon>
        <taxon>Viridiplantae</taxon>
        <taxon>Chlorophyta</taxon>
        <taxon>Mamiellophyceae</taxon>
        <taxon>Mamiellales</taxon>
        <taxon>Mamiellaceae</taxon>
        <taxon>Micromonas</taxon>
    </lineage>
</organism>
<dbReference type="GeneID" id="9690430"/>
<feature type="region of interest" description="Disordered" evidence="1">
    <location>
        <begin position="410"/>
        <end position="468"/>
    </location>
</feature>